<dbReference type="OrthoDB" id="10601181at2759"/>
<dbReference type="EMBL" id="CP001324">
    <property type="protein sequence ID" value="ACO61643.1"/>
    <property type="molecule type" value="Genomic_DNA"/>
</dbReference>
<name>C1E0Z5_MICCC</name>
<dbReference type="Proteomes" id="UP000002009">
    <property type="component" value="Chromosome 3"/>
</dbReference>
<evidence type="ECO:0000313" key="1">
    <source>
        <dbReference type="EMBL" id="ACO61643.1"/>
    </source>
</evidence>
<dbReference type="AlphaFoldDB" id="C1E0Z5"/>
<dbReference type="GeneID" id="8241576"/>
<reference evidence="1 2" key="1">
    <citation type="journal article" date="2009" name="Science">
        <title>Green evolution and dynamic adaptations revealed by genomes of the marine picoeukaryotes Micromonas.</title>
        <authorList>
            <person name="Worden A.Z."/>
            <person name="Lee J.H."/>
            <person name="Mock T."/>
            <person name="Rouze P."/>
            <person name="Simmons M.P."/>
            <person name="Aerts A.L."/>
            <person name="Allen A.E."/>
            <person name="Cuvelier M.L."/>
            <person name="Derelle E."/>
            <person name="Everett M.V."/>
            <person name="Foulon E."/>
            <person name="Grimwood J."/>
            <person name="Gundlach H."/>
            <person name="Henrissat B."/>
            <person name="Napoli C."/>
            <person name="McDonald S.M."/>
            <person name="Parker M.S."/>
            <person name="Rombauts S."/>
            <person name="Salamov A."/>
            <person name="Von Dassow P."/>
            <person name="Badger J.H."/>
            <person name="Coutinho P.M."/>
            <person name="Demir E."/>
            <person name="Dubchak I."/>
            <person name="Gentemann C."/>
            <person name="Eikrem W."/>
            <person name="Gready J.E."/>
            <person name="John U."/>
            <person name="Lanier W."/>
            <person name="Lindquist E.A."/>
            <person name="Lucas S."/>
            <person name="Mayer K.F."/>
            <person name="Moreau H."/>
            <person name="Not F."/>
            <person name="Otillar R."/>
            <person name="Panaud O."/>
            <person name="Pangilinan J."/>
            <person name="Paulsen I."/>
            <person name="Piegu B."/>
            <person name="Poliakov A."/>
            <person name="Robbens S."/>
            <person name="Schmutz J."/>
            <person name="Toulza E."/>
            <person name="Wyss T."/>
            <person name="Zelensky A."/>
            <person name="Zhou K."/>
            <person name="Armbrust E.V."/>
            <person name="Bhattacharya D."/>
            <person name="Goodenough U.W."/>
            <person name="Van de Peer Y."/>
            <person name="Grigoriev I.V."/>
        </authorList>
    </citation>
    <scope>NUCLEOTIDE SEQUENCE [LARGE SCALE GENOMIC DNA]</scope>
    <source>
        <strain evidence="2">RCC299 / NOUM17</strain>
    </source>
</reference>
<dbReference type="KEGG" id="mis:MICPUN_56691"/>
<keyword evidence="2" id="KW-1185">Reference proteome</keyword>
<organism evidence="1 2">
    <name type="scientific">Micromonas commoda (strain RCC299 / NOUM17 / CCMP2709)</name>
    <name type="common">Picoplanktonic green alga</name>
    <dbReference type="NCBI Taxonomy" id="296587"/>
    <lineage>
        <taxon>Eukaryota</taxon>
        <taxon>Viridiplantae</taxon>
        <taxon>Chlorophyta</taxon>
        <taxon>Mamiellophyceae</taxon>
        <taxon>Mamiellales</taxon>
        <taxon>Mamiellaceae</taxon>
        <taxon>Micromonas</taxon>
    </lineage>
</organism>
<gene>
    <name evidence="1" type="ORF">MICPUN_56691</name>
</gene>
<accession>C1E0Z5</accession>
<dbReference type="RefSeq" id="XP_002500385.1">
    <property type="nucleotide sequence ID" value="XM_002500339.1"/>
</dbReference>
<sequence>MSLTTARRALTRAVCPGTRASFSSSRVASAAATPAAKPKDGARQVAEMTPEQIEELSVFQAVGGLTSAAIGGIVVFVIGAGATLGVASGISQVLGHTMNSKAPEPPPPPTKDELRARLAEWRKRPRGPERDDAVRAIKDQLRELRRTEGSWW</sequence>
<protein>
    <submittedName>
        <fullName evidence="1">Uncharacterized protein</fullName>
    </submittedName>
</protein>
<dbReference type="InParanoid" id="C1E0Z5"/>
<proteinExistence type="predicted"/>
<evidence type="ECO:0000313" key="2">
    <source>
        <dbReference type="Proteomes" id="UP000002009"/>
    </source>
</evidence>